<dbReference type="RefSeq" id="WP_315998858.1">
    <property type="nucleotide sequence ID" value="NZ_JAWDJT010000008.1"/>
</dbReference>
<name>A0ABU3TJ84_9BACT</name>
<evidence type="ECO:0000313" key="2">
    <source>
        <dbReference type="EMBL" id="MDU0371397.1"/>
    </source>
</evidence>
<keyword evidence="3" id="KW-1185">Reference proteome</keyword>
<feature type="region of interest" description="Disordered" evidence="1">
    <location>
        <begin position="70"/>
        <end position="91"/>
    </location>
</feature>
<proteinExistence type="predicted"/>
<dbReference type="EMBL" id="JAWDJT010000008">
    <property type="protein sequence ID" value="MDU0371397.1"/>
    <property type="molecule type" value="Genomic_DNA"/>
</dbReference>
<dbReference type="Proteomes" id="UP001250698">
    <property type="component" value="Unassembled WGS sequence"/>
</dbReference>
<sequence>MATTPTPDHMRVPANLSAENLHQALTELDTKIKTLHNRANATTAGSQATYHQHAEALEVKRARLAEALYHTSSANPPTATPPATTQEAGGTLDEIWRGIETLRQDLRNLI</sequence>
<protein>
    <submittedName>
        <fullName evidence="2">Uncharacterized protein</fullName>
    </submittedName>
</protein>
<reference evidence="2 3" key="1">
    <citation type="submission" date="2023-10" db="EMBL/GenBank/DDBJ databases">
        <title>Hymenobacter endophyticus sp. nov., an isolate from the leaf tissues of wheat.</title>
        <authorList>
            <person name="Dai Y."/>
        </authorList>
    </citation>
    <scope>NUCLEOTIDE SEQUENCE [LARGE SCALE GENOMIC DNA]</scope>
    <source>
        <strain evidence="2 3">ZK17L-C2</strain>
    </source>
</reference>
<accession>A0ABU3TJ84</accession>
<comment type="caution">
    <text evidence="2">The sequence shown here is derived from an EMBL/GenBank/DDBJ whole genome shotgun (WGS) entry which is preliminary data.</text>
</comment>
<evidence type="ECO:0000256" key="1">
    <source>
        <dbReference type="SAM" id="MobiDB-lite"/>
    </source>
</evidence>
<organism evidence="2 3">
    <name type="scientific">Hymenobacter endophyticus</name>
    <dbReference type="NCBI Taxonomy" id="3076335"/>
    <lineage>
        <taxon>Bacteria</taxon>
        <taxon>Pseudomonadati</taxon>
        <taxon>Bacteroidota</taxon>
        <taxon>Cytophagia</taxon>
        <taxon>Cytophagales</taxon>
        <taxon>Hymenobacteraceae</taxon>
        <taxon>Hymenobacter</taxon>
    </lineage>
</organism>
<evidence type="ECO:0000313" key="3">
    <source>
        <dbReference type="Proteomes" id="UP001250698"/>
    </source>
</evidence>
<gene>
    <name evidence="2" type="ORF">ROI90_13395</name>
</gene>